<evidence type="ECO:0000313" key="2">
    <source>
        <dbReference type="EMBL" id="GMS79579.1"/>
    </source>
</evidence>
<evidence type="ECO:0000313" key="3">
    <source>
        <dbReference type="Proteomes" id="UP001432027"/>
    </source>
</evidence>
<name>A0AAV5SA81_9BILA</name>
<reference evidence="2" key="1">
    <citation type="submission" date="2023-10" db="EMBL/GenBank/DDBJ databases">
        <title>Genome assembly of Pristionchus species.</title>
        <authorList>
            <person name="Yoshida K."/>
            <person name="Sommer R.J."/>
        </authorList>
    </citation>
    <scope>NUCLEOTIDE SEQUENCE</scope>
    <source>
        <strain evidence="2">RS0144</strain>
    </source>
</reference>
<feature type="non-terminal residue" evidence="2">
    <location>
        <position position="1"/>
    </location>
</feature>
<accession>A0AAV5SA81</accession>
<proteinExistence type="predicted"/>
<feature type="compositionally biased region" description="Basic and acidic residues" evidence="1">
    <location>
        <begin position="625"/>
        <end position="641"/>
    </location>
</feature>
<protein>
    <submittedName>
        <fullName evidence="2">Uncharacterized protein</fullName>
    </submittedName>
</protein>
<gene>
    <name evidence="2" type="ORF">PENTCL1PPCAC_1754</name>
</gene>
<dbReference type="EMBL" id="BTSX01000001">
    <property type="protein sequence ID" value="GMS79579.1"/>
    <property type="molecule type" value="Genomic_DNA"/>
</dbReference>
<feature type="compositionally biased region" description="Acidic residues" evidence="1">
    <location>
        <begin position="605"/>
        <end position="615"/>
    </location>
</feature>
<keyword evidence="3" id="KW-1185">Reference proteome</keyword>
<evidence type="ECO:0000256" key="1">
    <source>
        <dbReference type="SAM" id="MobiDB-lite"/>
    </source>
</evidence>
<feature type="region of interest" description="Disordered" evidence="1">
    <location>
        <begin position="724"/>
        <end position="746"/>
    </location>
</feature>
<organism evidence="2 3">
    <name type="scientific">Pristionchus entomophagus</name>
    <dbReference type="NCBI Taxonomy" id="358040"/>
    <lineage>
        <taxon>Eukaryota</taxon>
        <taxon>Metazoa</taxon>
        <taxon>Ecdysozoa</taxon>
        <taxon>Nematoda</taxon>
        <taxon>Chromadorea</taxon>
        <taxon>Rhabditida</taxon>
        <taxon>Rhabditina</taxon>
        <taxon>Diplogasteromorpha</taxon>
        <taxon>Diplogasteroidea</taxon>
        <taxon>Neodiplogasteridae</taxon>
        <taxon>Pristionchus</taxon>
    </lineage>
</organism>
<dbReference type="AlphaFoldDB" id="A0AAV5SA81"/>
<feature type="compositionally biased region" description="Basic and acidic residues" evidence="1">
    <location>
        <begin position="593"/>
        <end position="604"/>
    </location>
</feature>
<dbReference type="Proteomes" id="UP001432027">
    <property type="component" value="Unassembled WGS sequence"/>
</dbReference>
<comment type="caution">
    <text evidence="2">The sequence shown here is derived from an EMBL/GenBank/DDBJ whole genome shotgun (WGS) entry which is preliminary data.</text>
</comment>
<feature type="region of interest" description="Disordered" evidence="1">
    <location>
        <begin position="573"/>
        <end position="651"/>
    </location>
</feature>
<sequence length="746" mass="83121">AGGGGRRHLHFFAGLGIPPGFGGGGGGGGGGGMAAFMMPNHQPPPPPLAEPPGLPDGGLIDIPCTAVKIDVGSGIGMTGGGGRGDYESCVIHQPPEPNSMCAPSEDVLLWASRSGQEIIVVNTRLQIVTKHHLLRTAPQTGIVLSNKCVLFTNESGFILVISPIDKSFRLIYEVDLRITINGQPLGINFGPIRATNRGRMMAGRATHVLKDNETIVHVLADPAVALFFRISDIKKCLQNKEHSIEPFKTIDLSSLPSSAIGRNDPAESVIMMLENRLLLGSPILRTVQLDWAWIDVEKGIVRNEQVLHGPHGGPQLHPSYLMKIRLNPLNLYEIYVHIVNPYQDHNAGQRDRNLSRGEMWVMGMSTKEKTFQWKRRLRPPSQDDPDYKQIMQTPIDWTRTPEGILYVRWCDFEGFGPGEEYLMDYRLCRSFTLTRVENTVSTLSSMAARVLQDFDRLPFPLPRAPTLQQLPSRLQQIMQPQQQLQPVQPRKRLIMTCSDRRRAAVTGVTTASDFMRHVVAHFLDNTSHVYYEGEQVYDDTEELIEQQRKAISLMTKKTPFRSIFGTLFSQATNMENPAGNAPRLRPPPIKKRSLSEEEREAGDGERDEEEEELFPDENQPGPSNRMERRGGGDEVNDERREERRRKEREGHLVNPVQILEEEERFDDLDDFLAIDRYLIDLADFDEGAQQQLMVAAPPPPDAAAADAANAQRAADVAAAAILAQRLQQEEEQPGMMGAAGEESSEL</sequence>